<reference evidence="9" key="1">
    <citation type="journal article" date="2019" name="Int. J. Syst. Evol. Microbiol.">
        <title>The Global Catalogue of Microorganisms (GCM) 10K type strain sequencing project: providing services to taxonomists for standard genome sequencing and annotation.</title>
        <authorList>
            <consortium name="The Broad Institute Genomics Platform"/>
            <consortium name="The Broad Institute Genome Sequencing Center for Infectious Disease"/>
            <person name="Wu L."/>
            <person name="Ma J."/>
        </authorList>
    </citation>
    <scope>NUCLEOTIDE SEQUENCE [LARGE SCALE GENOMIC DNA]</scope>
    <source>
        <strain evidence="9">CGMCC 1.15420</strain>
    </source>
</reference>
<dbReference type="InterPro" id="IPR008622">
    <property type="entry name" value="FliT"/>
</dbReference>
<accession>A0ABQ1VUY0</accession>
<comment type="subcellular location">
    <subcellularLocation>
        <location evidence="1">Cytoplasm</location>
        <location evidence="1">Cytosol</location>
    </subcellularLocation>
</comment>
<sequence>MNELIVELDQLTRSVIGSLRQLSTEELVNFVGKRQIIVDQIVDSASREPLNQFQQEKLASILEYDPMIRERMEELKLEASNWLMQRDQAKQQRSAYESAYASDSILMDRRN</sequence>
<evidence type="ECO:0000256" key="2">
    <source>
        <dbReference type="ARBA" id="ARBA00022490"/>
    </source>
</evidence>
<evidence type="ECO:0000313" key="8">
    <source>
        <dbReference type="EMBL" id="GGF96465.1"/>
    </source>
</evidence>
<evidence type="ECO:0000256" key="5">
    <source>
        <dbReference type="ARBA" id="ARBA00093765"/>
    </source>
</evidence>
<dbReference type="Proteomes" id="UP000608420">
    <property type="component" value="Unassembled WGS sequence"/>
</dbReference>
<comment type="function">
    <text evidence="5">May act as an export chaperone for the filament capping protein FliD.</text>
</comment>
<evidence type="ECO:0000256" key="6">
    <source>
        <dbReference type="ARBA" id="ARBA00093785"/>
    </source>
</evidence>
<dbReference type="Pfam" id="PF05400">
    <property type="entry name" value="FliT"/>
    <property type="match status" value="1"/>
</dbReference>
<name>A0ABQ1VUY0_9BACL</name>
<proteinExistence type="inferred from homology"/>
<comment type="similarity">
    <text evidence="6">Belongs to the bacillales FliT family.</text>
</comment>
<gene>
    <name evidence="8" type="ORF">GCM10010913_17630</name>
</gene>
<evidence type="ECO:0000256" key="1">
    <source>
        <dbReference type="ARBA" id="ARBA00004514"/>
    </source>
</evidence>
<evidence type="ECO:0000256" key="4">
    <source>
        <dbReference type="ARBA" id="ARBA00023186"/>
    </source>
</evidence>
<organism evidence="8 9">
    <name type="scientific">Paenibacillus aceti</name>
    <dbReference type="NCBI Taxonomy" id="1820010"/>
    <lineage>
        <taxon>Bacteria</taxon>
        <taxon>Bacillati</taxon>
        <taxon>Bacillota</taxon>
        <taxon>Bacilli</taxon>
        <taxon>Bacillales</taxon>
        <taxon>Paenibacillaceae</taxon>
        <taxon>Paenibacillus</taxon>
    </lineage>
</organism>
<dbReference type="EMBL" id="BMIW01000009">
    <property type="protein sequence ID" value="GGF96465.1"/>
    <property type="molecule type" value="Genomic_DNA"/>
</dbReference>
<keyword evidence="2" id="KW-0963">Cytoplasm</keyword>
<keyword evidence="9" id="KW-1185">Reference proteome</keyword>
<keyword evidence="4" id="KW-0143">Chaperone</keyword>
<comment type="caution">
    <text evidence="8">The sequence shown here is derived from an EMBL/GenBank/DDBJ whole genome shotgun (WGS) entry which is preliminary data.</text>
</comment>
<evidence type="ECO:0000256" key="7">
    <source>
        <dbReference type="ARBA" id="ARBA00093797"/>
    </source>
</evidence>
<evidence type="ECO:0000256" key="3">
    <source>
        <dbReference type="ARBA" id="ARBA00022795"/>
    </source>
</evidence>
<evidence type="ECO:0000313" key="9">
    <source>
        <dbReference type="Proteomes" id="UP000608420"/>
    </source>
</evidence>
<keyword evidence="3" id="KW-1005">Bacterial flagellum biogenesis</keyword>
<protein>
    <recommendedName>
        <fullName evidence="7">Flagellar protein FliT</fullName>
    </recommendedName>
</protein>